<feature type="domain" description="DUF2314" evidence="1">
    <location>
        <begin position="47"/>
        <end position="166"/>
    </location>
</feature>
<accession>A0ABS8AVJ5</accession>
<sequence>MQLQQLLKIQLLISGAVFFLSGCNPAGKELGWSEETQIYNAEADDLMMAAAQQESRKTIGEFITALKSGDTTAYNFGVKAAFPADGFQEHIWLGNLTVKGDSIYGVIDNEPEYTKAVIMGQRVAIHKDSITDWNYTKNSRLVGGYSIRVIRNRMSPKERAEFDQATEWKF</sequence>
<proteinExistence type="predicted"/>
<comment type="caution">
    <text evidence="2">The sequence shown here is derived from an EMBL/GenBank/DDBJ whole genome shotgun (WGS) entry which is preliminary data.</text>
</comment>
<dbReference type="Pfam" id="PF10077">
    <property type="entry name" value="DUF2314"/>
    <property type="match status" value="1"/>
</dbReference>
<keyword evidence="3" id="KW-1185">Reference proteome</keyword>
<organism evidence="2 3">
    <name type="scientific">Hymenobacter lucidus</name>
    <dbReference type="NCBI Taxonomy" id="2880930"/>
    <lineage>
        <taxon>Bacteria</taxon>
        <taxon>Pseudomonadati</taxon>
        <taxon>Bacteroidota</taxon>
        <taxon>Cytophagia</taxon>
        <taxon>Cytophagales</taxon>
        <taxon>Hymenobacteraceae</taxon>
        <taxon>Hymenobacter</taxon>
    </lineage>
</organism>
<dbReference type="EMBL" id="JAJADR010000005">
    <property type="protein sequence ID" value="MCB2409864.1"/>
    <property type="molecule type" value="Genomic_DNA"/>
</dbReference>
<dbReference type="InterPro" id="IPR018756">
    <property type="entry name" value="DUF2314"/>
</dbReference>
<evidence type="ECO:0000259" key="1">
    <source>
        <dbReference type="Pfam" id="PF10077"/>
    </source>
</evidence>
<name>A0ABS8AVJ5_9BACT</name>
<protein>
    <submittedName>
        <fullName evidence="2">DUF2314 domain-containing protein</fullName>
    </submittedName>
</protein>
<reference evidence="2" key="1">
    <citation type="submission" date="2021-10" db="EMBL/GenBank/DDBJ databases">
        <authorList>
            <person name="Dean J.D."/>
            <person name="Kim M.K."/>
            <person name="Newey C.N."/>
            <person name="Stoker T.S."/>
            <person name="Thompson D.W."/>
            <person name="Grose J.H."/>
        </authorList>
    </citation>
    <scope>NUCLEOTIDE SEQUENCE</scope>
    <source>
        <strain evidence="2">BT178</strain>
    </source>
</reference>
<dbReference type="Proteomes" id="UP001165296">
    <property type="component" value="Unassembled WGS sequence"/>
</dbReference>
<evidence type="ECO:0000313" key="3">
    <source>
        <dbReference type="Proteomes" id="UP001165296"/>
    </source>
</evidence>
<dbReference type="RefSeq" id="WP_226177707.1">
    <property type="nucleotide sequence ID" value="NZ_JAJADR010000005.1"/>
</dbReference>
<evidence type="ECO:0000313" key="2">
    <source>
        <dbReference type="EMBL" id="MCB2409864.1"/>
    </source>
</evidence>
<gene>
    <name evidence="2" type="ORF">LGH74_17875</name>
</gene>